<name>A0A0F9L4G5_9ZZZZ</name>
<proteinExistence type="predicted"/>
<organism evidence="1">
    <name type="scientific">marine sediment metagenome</name>
    <dbReference type="NCBI Taxonomy" id="412755"/>
    <lineage>
        <taxon>unclassified sequences</taxon>
        <taxon>metagenomes</taxon>
        <taxon>ecological metagenomes</taxon>
    </lineage>
</organism>
<evidence type="ECO:0000313" key="1">
    <source>
        <dbReference type="EMBL" id="KKM82121.1"/>
    </source>
</evidence>
<dbReference type="AlphaFoldDB" id="A0A0F9L4G5"/>
<sequence length="42" mass="4991">MIFGCICFKCKKWHSHVYKNKEGKFTCINCKNKLEVKYYGLG</sequence>
<accession>A0A0F9L4G5</accession>
<reference evidence="1" key="1">
    <citation type="journal article" date="2015" name="Nature">
        <title>Complex archaea that bridge the gap between prokaryotes and eukaryotes.</title>
        <authorList>
            <person name="Spang A."/>
            <person name="Saw J.H."/>
            <person name="Jorgensen S.L."/>
            <person name="Zaremba-Niedzwiedzka K."/>
            <person name="Martijn J."/>
            <person name="Lind A.E."/>
            <person name="van Eijk R."/>
            <person name="Schleper C."/>
            <person name="Guy L."/>
            <person name="Ettema T.J."/>
        </authorList>
    </citation>
    <scope>NUCLEOTIDE SEQUENCE</scope>
</reference>
<comment type="caution">
    <text evidence="1">The sequence shown here is derived from an EMBL/GenBank/DDBJ whole genome shotgun (WGS) entry which is preliminary data.</text>
</comment>
<protein>
    <submittedName>
        <fullName evidence="1">Uncharacterized protein</fullName>
    </submittedName>
</protein>
<dbReference type="EMBL" id="LAZR01007911">
    <property type="protein sequence ID" value="KKM82121.1"/>
    <property type="molecule type" value="Genomic_DNA"/>
</dbReference>
<gene>
    <name evidence="1" type="ORF">LCGC14_1322700</name>
</gene>